<dbReference type="EMBL" id="JBHMDO010000033">
    <property type="protein sequence ID" value="MFB9328170.1"/>
    <property type="molecule type" value="Genomic_DNA"/>
</dbReference>
<proteinExistence type="predicted"/>
<evidence type="ECO:0000313" key="7">
    <source>
        <dbReference type="Proteomes" id="UP001589747"/>
    </source>
</evidence>
<dbReference type="InterPro" id="IPR050172">
    <property type="entry name" value="SsuD_RutA_monooxygenase"/>
</dbReference>
<organism evidence="6 7">
    <name type="scientific">Paenibacillus aurantiacus</name>
    <dbReference type="NCBI Taxonomy" id="1936118"/>
    <lineage>
        <taxon>Bacteria</taxon>
        <taxon>Bacillati</taxon>
        <taxon>Bacillota</taxon>
        <taxon>Bacilli</taxon>
        <taxon>Bacillales</taxon>
        <taxon>Paenibacillaceae</taxon>
        <taxon>Paenibacillus</taxon>
    </lineage>
</organism>
<dbReference type="PANTHER" id="PTHR42847:SF4">
    <property type="entry name" value="ALKANESULFONATE MONOOXYGENASE-RELATED"/>
    <property type="match status" value="1"/>
</dbReference>
<evidence type="ECO:0000259" key="5">
    <source>
        <dbReference type="Pfam" id="PF00296"/>
    </source>
</evidence>
<evidence type="ECO:0000256" key="1">
    <source>
        <dbReference type="ARBA" id="ARBA00022630"/>
    </source>
</evidence>
<evidence type="ECO:0000313" key="6">
    <source>
        <dbReference type="EMBL" id="MFB9328170.1"/>
    </source>
</evidence>
<keyword evidence="2" id="KW-0288">FMN</keyword>
<dbReference type="Gene3D" id="3.20.20.30">
    <property type="entry name" value="Luciferase-like domain"/>
    <property type="match status" value="1"/>
</dbReference>
<dbReference type="Pfam" id="PF00296">
    <property type="entry name" value="Bac_luciferase"/>
    <property type="match status" value="1"/>
</dbReference>
<keyword evidence="4" id="KW-0503">Monooxygenase</keyword>
<gene>
    <name evidence="6" type="ORF">ACFFSY_19755</name>
</gene>
<dbReference type="RefSeq" id="WP_377497215.1">
    <property type="nucleotide sequence ID" value="NZ_JBHMDO010000033.1"/>
</dbReference>
<accession>A0ABV5KTJ1</accession>
<reference evidence="6 7" key="1">
    <citation type="submission" date="2024-09" db="EMBL/GenBank/DDBJ databases">
        <authorList>
            <person name="Sun Q."/>
            <person name="Mori K."/>
        </authorList>
    </citation>
    <scope>NUCLEOTIDE SEQUENCE [LARGE SCALE GENOMIC DNA]</scope>
    <source>
        <strain evidence="6 7">TISTR 2452</strain>
    </source>
</reference>
<keyword evidence="1" id="KW-0285">Flavoprotein</keyword>
<evidence type="ECO:0000256" key="3">
    <source>
        <dbReference type="ARBA" id="ARBA00023002"/>
    </source>
</evidence>
<dbReference type="SUPFAM" id="SSF51679">
    <property type="entry name" value="Bacterial luciferase-like"/>
    <property type="match status" value="1"/>
</dbReference>
<keyword evidence="7" id="KW-1185">Reference proteome</keyword>
<evidence type="ECO:0000256" key="4">
    <source>
        <dbReference type="ARBA" id="ARBA00023033"/>
    </source>
</evidence>
<dbReference type="InterPro" id="IPR011251">
    <property type="entry name" value="Luciferase-like_dom"/>
</dbReference>
<keyword evidence="3" id="KW-0560">Oxidoreductase</keyword>
<dbReference type="Proteomes" id="UP001589747">
    <property type="component" value="Unassembled WGS sequence"/>
</dbReference>
<sequence length="335" mass="37150">MEFCWNLNGEAYPDILEQTKTADANQFDAALIVSLQQAMDPWILATQLAASTNRLRFLVAQNTNSAQPAHTAKAVNTLNSIAGNRIDLNIVTGSSHFELHKEGIVDHHRDRYRRTEEFVRILGQAGEDSITHEGEFYRLRQYRVKPQAPPPRLFVAGSSPEALAIAARHADFSVVYAADFESTGRAFASAKRQAAQLGRRIRCGLLIDVIARPTTEAAWQAAEALGASFGRSDKKMKSLLLKSIDSVGIAEHRRLLAYPDHRVDRHLWSGIAQVSTAHALSIVGSYRDVMDTIQRYHELGADYFLLSGMAGDREIERIGQYVLPALKTSDQEVAP</sequence>
<dbReference type="PANTHER" id="PTHR42847">
    <property type="entry name" value="ALKANESULFONATE MONOOXYGENASE"/>
    <property type="match status" value="1"/>
</dbReference>
<protein>
    <submittedName>
        <fullName evidence="6">LLM class flavin-dependent oxidoreductase</fullName>
    </submittedName>
</protein>
<evidence type="ECO:0000256" key="2">
    <source>
        <dbReference type="ARBA" id="ARBA00022643"/>
    </source>
</evidence>
<dbReference type="InterPro" id="IPR036661">
    <property type="entry name" value="Luciferase-like_sf"/>
</dbReference>
<feature type="domain" description="Luciferase-like" evidence="5">
    <location>
        <begin position="8"/>
        <end position="302"/>
    </location>
</feature>
<name>A0ABV5KTJ1_9BACL</name>
<comment type="caution">
    <text evidence="6">The sequence shown here is derived from an EMBL/GenBank/DDBJ whole genome shotgun (WGS) entry which is preliminary data.</text>
</comment>